<evidence type="ECO:0000256" key="1">
    <source>
        <dbReference type="ARBA" id="ARBA00004141"/>
    </source>
</evidence>
<feature type="transmembrane region" description="Helical" evidence="7">
    <location>
        <begin position="59"/>
        <end position="79"/>
    </location>
</feature>
<name>A0ABR0EFR7_ZASCE</name>
<evidence type="ECO:0000256" key="2">
    <source>
        <dbReference type="ARBA" id="ARBA00022676"/>
    </source>
</evidence>
<reference evidence="9 10" key="1">
    <citation type="journal article" date="2023" name="G3 (Bethesda)">
        <title>A chromosome-level genome assembly of Zasmidium syzygii isolated from banana leaves.</title>
        <authorList>
            <person name="van Westerhoven A.C."/>
            <person name="Mehrabi R."/>
            <person name="Talebi R."/>
            <person name="Steentjes M.B.F."/>
            <person name="Corcolon B."/>
            <person name="Chong P.A."/>
            <person name="Kema G.H.J."/>
            <person name="Seidl M.F."/>
        </authorList>
    </citation>
    <scope>NUCLEOTIDE SEQUENCE [LARGE SCALE GENOMIC DNA]</scope>
    <source>
        <strain evidence="9 10">P124</strain>
    </source>
</reference>
<keyword evidence="5 7" id="KW-1133">Transmembrane helix</keyword>
<evidence type="ECO:0000256" key="7">
    <source>
        <dbReference type="SAM" id="Phobius"/>
    </source>
</evidence>
<dbReference type="PANTHER" id="PTHR43867">
    <property type="entry name" value="CELLULOSE SYNTHASE CATALYTIC SUBUNIT A [UDP-FORMING]"/>
    <property type="match status" value="1"/>
</dbReference>
<dbReference type="Gene3D" id="3.90.550.10">
    <property type="entry name" value="Spore Coat Polysaccharide Biosynthesis Protein SpsA, Chain A"/>
    <property type="match status" value="1"/>
</dbReference>
<keyword evidence="10" id="KW-1185">Reference proteome</keyword>
<keyword evidence="6 7" id="KW-0472">Membrane</keyword>
<gene>
    <name evidence="9" type="ORF">PRZ48_008548</name>
</gene>
<comment type="subcellular location">
    <subcellularLocation>
        <location evidence="1">Membrane</location>
        <topology evidence="1">Multi-pass membrane protein</topology>
    </subcellularLocation>
</comment>
<evidence type="ECO:0000256" key="4">
    <source>
        <dbReference type="ARBA" id="ARBA00022692"/>
    </source>
</evidence>
<organism evidence="9 10">
    <name type="scientific">Zasmidium cellare</name>
    <name type="common">Wine cellar mold</name>
    <name type="synonym">Racodium cellare</name>
    <dbReference type="NCBI Taxonomy" id="395010"/>
    <lineage>
        <taxon>Eukaryota</taxon>
        <taxon>Fungi</taxon>
        <taxon>Dikarya</taxon>
        <taxon>Ascomycota</taxon>
        <taxon>Pezizomycotina</taxon>
        <taxon>Dothideomycetes</taxon>
        <taxon>Dothideomycetidae</taxon>
        <taxon>Mycosphaerellales</taxon>
        <taxon>Mycosphaerellaceae</taxon>
        <taxon>Zasmidium</taxon>
    </lineage>
</organism>
<evidence type="ECO:0000256" key="3">
    <source>
        <dbReference type="ARBA" id="ARBA00022679"/>
    </source>
</evidence>
<sequence>MSSKASADGPEDVGTSDRELVHYSSFSSTHISLKQPIWRRAAQSTRSAWLRFSDWCIEWTPFALVCCYWPTVTAIFVMCSSQAIEVFYYFYMIVNLYIAAVSAFESFLALTPVREARKAAIKFNKTDINLRKDAGDDLPYMELVMVAYLPNEKDIVEQQIMYALEELQYPSHKLRISLVYNTPKPIEPLESQLRQLEREWTQLRVVKVPKSTSKAENLNYFLSLPYTGNSEYIGIFDTDHLPHPHNPRWAAERFKKDKCDIVQGRCVVYNTKESFLSKMIAIEFDKIYAIAHPGRSRLVGFGLFCGSNGWWRADALRDIRMKENMLTEDIDSALRAYGSGYKAVHDLNVVSYELAPTSVRAFWKQRMRWTQGWTQASINHLPLLWKNPPEGKGKRDIHERNGLFSLLFLRELSYYFVSQHTCLILSFIITGWPHNVGGLVKLIWFQYPLAEWFFILVILALIATLYCTDLVRSEFTSWWYMIAFSIIYTPYLIVQSCMGLYGHAREITKYTKWNPTERK</sequence>
<dbReference type="Proteomes" id="UP001305779">
    <property type="component" value="Unassembled WGS sequence"/>
</dbReference>
<feature type="transmembrane region" description="Helical" evidence="7">
    <location>
        <begin position="412"/>
        <end position="432"/>
    </location>
</feature>
<evidence type="ECO:0000313" key="10">
    <source>
        <dbReference type="Proteomes" id="UP001305779"/>
    </source>
</evidence>
<keyword evidence="2" id="KW-0328">Glycosyltransferase</keyword>
<dbReference type="EMBL" id="JAXOVC010000006">
    <property type="protein sequence ID" value="KAK4500359.1"/>
    <property type="molecule type" value="Genomic_DNA"/>
</dbReference>
<evidence type="ECO:0000256" key="6">
    <source>
        <dbReference type="ARBA" id="ARBA00023136"/>
    </source>
</evidence>
<dbReference type="PANTHER" id="PTHR43867:SF2">
    <property type="entry name" value="CELLULOSE SYNTHASE CATALYTIC SUBUNIT A [UDP-FORMING]"/>
    <property type="match status" value="1"/>
</dbReference>
<dbReference type="InterPro" id="IPR050321">
    <property type="entry name" value="Glycosyltr_2/OpgH_subfam"/>
</dbReference>
<dbReference type="Pfam" id="PF13632">
    <property type="entry name" value="Glyco_trans_2_3"/>
    <property type="match status" value="1"/>
</dbReference>
<comment type="caution">
    <text evidence="9">The sequence shown here is derived from an EMBL/GenBank/DDBJ whole genome shotgun (WGS) entry which is preliminary data.</text>
</comment>
<feature type="domain" description="Glycosyltransferase 2-like" evidence="8">
    <location>
        <begin position="233"/>
        <end position="487"/>
    </location>
</feature>
<feature type="transmembrane region" description="Helical" evidence="7">
    <location>
        <begin position="86"/>
        <end position="110"/>
    </location>
</feature>
<accession>A0ABR0EFR7</accession>
<proteinExistence type="predicted"/>
<evidence type="ECO:0000259" key="8">
    <source>
        <dbReference type="Pfam" id="PF13632"/>
    </source>
</evidence>
<keyword evidence="3" id="KW-0808">Transferase</keyword>
<keyword evidence="4 7" id="KW-0812">Transmembrane</keyword>
<dbReference type="SUPFAM" id="SSF53448">
    <property type="entry name" value="Nucleotide-diphospho-sugar transferases"/>
    <property type="match status" value="1"/>
</dbReference>
<dbReference type="InterPro" id="IPR001173">
    <property type="entry name" value="Glyco_trans_2-like"/>
</dbReference>
<feature type="transmembrane region" description="Helical" evidence="7">
    <location>
        <begin position="478"/>
        <end position="502"/>
    </location>
</feature>
<dbReference type="InterPro" id="IPR029044">
    <property type="entry name" value="Nucleotide-diphossugar_trans"/>
</dbReference>
<evidence type="ECO:0000313" key="9">
    <source>
        <dbReference type="EMBL" id="KAK4500359.1"/>
    </source>
</evidence>
<evidence type="ECO:0000256" key="5">
    <source>
        <dbReference type="ARBA" id="ARBA00022989"/>
    </source>
</evidence>
<protein>
    <recommendedName>
        <fullName evidence="8">Glycosyltransferase 2-like domain-containing protein</fullName>
    </recommendedName>
</protein>
<feature type="transmembrane region" description="Helical" evidence="7">
    <location>
        <begin position="444"/>
        <end position="466"/>
    </location>
</feature>
<dbReference type="CDD" id="cd06423">
    <property type="entry name" value="CESA_like"/>
    <property type="match status" value="1"/>
</dbReference>